<dbReference type="STRING" id="1298851.TST_1078"/>
<organism evidence="1 2">
    <name type="scientific">Thermosulfidibacter takaii (strain DSM 17441 / JCM 13301 / NBRC 103674 / ABI70S6)</name>
    <dbReference type="NCBI Taxonomy" id="1298851"/>
    <lineage>
        <taxon>Bacteria</taxon>
        <taxon>Pseudomonadati</taxon>
        <taxon>Thermosulfidibacterota</taxon>
        <taxon>Thermosulfidibacteria</taxon>
        <taxon>Thermosulfidibacterales</taxon>
        <taxon>Thermosulfidibacteraceae</taxon>
    </lineage>
</organism>
<gene>
    <name evidence="1" type="ORF">TST_1078</name>
</gene>
<name>A0A0S3QU74_THET7</name>
<dbReference type="SUPFAM" id="SSF52980">
    <property type="entry name" value="Restriction endonuclease-like"/>
    <property type="match status" value="1"/>
</dbReference>
<keyword evidence="2" id="KW-1185">Reference proteome</keyword>
<dbReference type="KEGG" id="ttk:TST_1078"/>
<reference evidence="2" key="1">
    <citation type="journal article" date="2018" name="Science">
        <title>A primordial and reversible TCA cycle in a facultatively chemolithoautotrophic thermophile.</title>
        <authorList>
            <person name="Nunoura T."/>
            <person name="Chikaraishi Y."/>
            <person name="Izaki R."/>
            <person name="Suwa T."/>
            <person name="Sato T."/>
            <person name="Harada T."/>
            <person name="Mori K."/>
            <person name="Kato Y."/>
            <person name="Miyazaki M."/>
            <person name="Shimamura S."/>
            <person name="Yanagawa K."/>
            <person name="Shuto A."/>
            <person name="Ohkouchi N."/>
            <person name="Fujita N."/>
            <person name="Takaki Y."/>
            <person name="Atomi H."/>
            <person name="Takai K."/>
        </authorList>
    </citation>
    <scope>NUCLEOTIDE SEQUENCE [LARGE SCALE GENOMIC DNA]</scope>
    <source>
        <strain evidence="2">DSM 17441 / JCM 13301 / NBRC 103674 / ABI70S6</strain>
    </source>
</reference>
<dbReference type="RefSeq" id="WP_068549864.1">
    <property type="nucleotide sequence ID" value="NZ_AP013035.1"/>
</dbReference>
<accession>A0A0S3QU74</accession>
<evidence type="ECO:0000313" key="1">
    <source>
        <dbReference type="EMBL" id="BAT71872.1"/>
    </source>
</evidence>
<evidence type="ECO:0000313" key="2">
    <source>
        <dbReference type="Proteomes" id="UP000063234"/>
    </source>
</evidence>
<dbReference type="InterPro" id="IPR011335">
    <property type="entry name" value="Restrct_endonuc-II-like"/>
</dbReference>
<dbReference type="EMBL" id="AP013035">
    <property type="protein sequence ID" value="BAT71872.1"/>
    <property type="molecule type" value="Genomic_DNA"/>
</dbReference>
<sequence length="182" mass="21643">MSMVQRLLSQQIRRRWDWEELSLVQEALLRTLKGNIMHITASFVKDLSQIDRLEEHLNHAFFILGEDPRNWDLEKEFLKPLTLFFSNTHVRPFFSDDALQIIVEREFVNPEDASVIRPDRVVVYEDGVLVADLKSHFYKRKLEDYKRQVQGYVDVLKRFFGKETRGYLLFIEPPKVMEVVEG</sequence>
<protein>
    <recommendedName>
        <fullName evidence="3">PD-(D/E)XK endonuclease-like domain-containing protein</fullName>
    </recommendedName>
</protein>
<proteinExistence type="predicted"/>
<dbReference type="Proteomes" id="UP000063234">
    <property type="component" value="Chromosome"/>
</dbReference>
<evidence type="ECO:0008006" key="3">
    <source>
        <dbReference type="Google" id="ProtNLM"/>
    </source>
</evidence>
<dbReference type="AlphaFoldDB" id="A0A0S3QU74"/>